<dbReference type="RefSeq" id="WP_030430239.1">
    <property type="nucleotide sequence ID" value="NZ_JOEF01000011.1"/>
</dbReference>
<keyword evidence="2" id="KW-1185">Reference proteome</keyword>
<reference evidence="1 2" key="1">
    <citation type="submission" date="2016-10" db="EMBL/GenBank/DDBJ databases">
        <authorList>
            <person name="de Groot N.N."/>
        </authorList>
    </citation>
    <scope>NUCLEOTIDE SEQUENCE [LARGE SCALE GENOMIC DNA]</scope>
    <source>
        <strain evidence="1 2">DSM 44149</strain>
    </source>
</reference>
<dbReference type="Proteomes" id="UP000183376">
    <property type="component" value="Chromosome I"/>
</dbReference>
<dbReference type="AlphaFoldDB" id="A0A1G9RX52"/>
<name>A0A1G9RX52_ALLAB</name>
<dbReference type="STRING" id="211114.SAMN04489726_0753"/>
<protein>
    <recommendedName>
        <fullName evidence="3">DUF2695 domain-containing protein</fullName>
    </recommendedName>
</protein>
<gene>
    <name evidence="1" type="ORF">SAMN04489726_0753</name>
</gene>
<dbReference type="Pfam" id="PF10905">
    <property type="entry name" value="DUF2695"/>
    <property type="match status" value="1"/>
</dbReference>
<evidence type="ECO:0008006" key="3">
    <source>
        <dbReference type="Google" id="ProtNLM"/>
    </source>
</evidence>
<evidence type="ECO:0000313" key="1">
    <source>
        <dbReference type="EMBL" id="SDM27868.1"/>
    </source>
</evidence>
<sequence length="106" mass="12081">MASQDDKARRKWLKDAYLRAEQAASASLMSLDRPQLEELLDHVEAAVEAEGCDHTRRAADAWARRHGVDLDRLHRGLEEYGGYCDCEVVMNVDPDTVFRPVRSRPD</sequence>
<organism evidence="1 2">
    <name type="scientific">Allokutzneria albata</name>
    <name type="common">Kibdelosporangium albatum</name>
    <dbReference type="NCBI Taxonomy" id="211114"/>
    <lineage>
        <taxon>Bacteria</taxon>
        <taxon>Bacillati</taxon>
        <taxon>Actinomycetota</taxon>
        <taxon>Actinomycetes</taxon>
        <taxon>Pseudonocardiales</taxon>
        <taxon>Pseudonocardiaceae</taxon>
        <taxon>Allokutzneria</taxon>
    </lineage>
</organism>
<dbReference type="InterPro" id="IPR024248">
    <property type="entry name" value="DUF2695"/>
</dbReference>
<proteinExistence type="predicted"/>
<dbReference type="eggNOG" id="ENOG5031VJF">
    <property type="taxonomic scope" value="Bacteria"/>
</dbReference>
<accession>A0A1G9RX52</accession>
<dbReference type="EMBL" id="LT629701">
    <property type="protein sequence ID" value="SDM27868.1"/>
    <property type="molecule type" value="Genomic_DNA"/>
</dbReference>
<evidence type="ECO:0000313" key="2">
    <source>
        <dbReference type="Proteomes" id="UP000183376"/>
    </source>
</evidence>